<evidence type="ECO:0000256" key="3">
    <source>
        <dbReference type="ARBA" id="ARBA00022827"/>
    </source>
</evidence>
<keyword evidence="9" id="KW-1185">Reference proteome</keyword>
<proteinExistence type="predicted"/>
<keyword evidence="3" id="KW-0274">FAD</keyword>
<keyword evidence="4" id="KW-0521">NADP</keyword>
<evidence type="ECO:0000259" key="7">
    <source>
        <dbReference type="Pfam" id="PF01494"/>
    </source>
</evidence>
<dbReference type="GO" id="GO:0004502">
    <property type="term" value="F:kynurenine 3-monooxygenase activity"/>
    <property type="evidence" value="ECO:0007669"/>
    <property type="project" value="TreeGrafter"/>
</dbReference>
<dbReference type="Proteomes" id="UP000015102">
    <property type="component" value="Unassembled WGS sequence"/>
</dbReference>
<dbReference type="InterPro" id="IPR002938">
    <property type="entry name" value="FAD-bd"/>
</dbReference>
<evidence type="ECO:0000313" key="9">
    <source>
        <dbReference type="Proteomes" id="UP000015102"/>
    </source>
</evidence>
<comment type="cofactor">
    <cofactor evidence="1">
        <name>FAD</name>
        <dbReference type="ChEBI" id="CHEBI:57692"/>
    </cofactor>
</comment>
<feature type="domain" description="FAD-binding" evidence="7">
    <location>
        <begin position="8"/>
        <end position="174"/>
    </location>
</feature>
<reference evidence="9" key="1">
    <citation type="submission" date="2013-02" db="EMBL/GenBank/DDBJ databases">
        <authorList>
            <person name="Hughes D."/>
        </authorList>
    </citation>
    <scope>NUCLEOTIDE SEQUENCE</scope>
    <source>
        <strain>Durham</strain>
        <strain evidence="9">NC isolate 2 -- Noor lab</strain>
    </source>
</reference>
<keyword evidence="5" id="KW-0560">Oxidoreductase</keyword>
<sequence>LVTPYLKVGSLASINLARQGHEVHLYEFREDIRTAELVQGRSINLALSRRGQTALAAIGLEDEIVANSILMKGRMTHDLQGNTKEILYDPLNGQGLWSVGRKYLNEKLLNLAEKYPNIHMHFEKKLISTKLDDGTMTFKDLKNNSDIKEEADLIVGCDGAYSQVRAQMIKRPGFSFSQQYIRHGYLELCIPAKDGEFQMPPNYLHIWPRHSFMMIALPNKDKSFTVTLSMPFETLIKFKQKTIY</sequence>
<dbReference type="AlphaFoldDB" id="T1GSQ3"/>
<dbReference type="EnsemblMetazoa" id="MESCA006714-RA">
    <property type="protein sequence ID" value="MESCA006714-PA"/>
    <property type="gene ID" value="MESCA006714"/>
</dbReference>
<organism evidence="8 9">
    <name type="scientific">Megaselia scalaris</name>
    <name type="common">Humpbacked fly</name>
    <name type="synonym">Phora scalaris</name>
    <dbReference type="NCBI Taxonomy" id="36166"/>
    <lineage>
        <taxon>Eukaryota</taxon>
        <taxon>Metazoa</taxon>
        <taxon>Ecdysozoa</taxon>
        <taxon>Arthropoda</taxon>
        <taxon>Hexapoda</taxon>
        <taxon>Insecta</taxon>
        <taxon>Pterygota</taxon>
        <taxon>Neoptera</taxon>
        <taxon>Endopterygota</taxon>
        <taxon>Diptera</taxon>
        <taxon>Brachycera</taxon>
        <taxon>Muscomorpha</taxon>
        <taxon>Platypezoidea</taxon>
        <taxon>Phoridae</taxon>
        <taxon>Megaseliini</taxon>
        <taxon>Megaselia</taxon>
    </lineage>
</organism>
<dbReference type="SUPFAM" id="SSF51905">
    <property type="entry name" value="FAD/NAD(P)-binding domain"/>
    <property type="match status" value="1"/>
</dbReference>
<dbReference type="Pfam" id="PF01494">
    <property type="entry name" value="FAD_binding_3"/>
    <property type="match status" value="1"/>
</dbReference>
<dbReference type="EMBL" id="CAQQ02042555">
    <property type="status" value="NOT_ANNOTATED_CDS"/>
    <property type="molecule type" value="Genomic_DNA"/>
</dbReference>
<dbReference type="GO" id="GO:0071949">
    <property type="term" value="F:FAD binding"/>
    <property type="evidence" value="ECO:0007669"/>
    <property type="project" value="InterPro"/>
</dbReference>
<dbReference type="STRING" id="36166.T1GSQ3"/>
<dbReference type="OMA" id="SACMFAK"/>
<evidence type="ECO:0000256" key="5">
    <source>
        <dbReference type="ARBA" id="ARBA00023002"/>
    </source>
</evidence>
<evidence type="ECO:0000256" key="1">
    <source>
        <dbReference type="ARBA" id="ARBA00001974"/>
    </source>
</evidence>
<reference evidence="8" key="2">
    <citation type="submission" date="2015-06" db="UniProtKB">
        <authorList>
            <consortium name="EnsemblMetazoa"/>
        </authorList>
    </citation>
    <scope>IDENTIFICATION</scope>
</reference>
<dbReference type="Gene3D" id="3.50.50.60">
    <property type="entry name" value="FAD/NAD(P)-binding domain"/>
    <property type="match status" value="1"/>
</dbReference>
<dbReference type="HOGENOM" id="CLU_023210_1_1_1"/>
<dbReference type="PANTHER" id="PTHR46028:SF2">
    <property type="entry name" value="KYNURENINE 3-MONOOXYGENASE"/>
    <property type="match status" value="1"/>
</dbReference>
<dbReference type="GO" id="GO:0070189">
    <property type="term" value="P:kynurenine metabolic process"/>
    <property type="evidence" value="ECO:0007669"/>
    <property type="project" value="TreeGrafter"/>
</dbReference>
<dbReference type="PANTHER" id="PTHR46028">
    <property type="entry name" value="KYNURENINE 3-MONOOXYGENASE"/>
    <property type="match status" value="1"/>
</dbReference>
<evidence type="ECO:0000256" key="6">
    <source>
        <dbReference type="ARBA" id="ARBA00023033"/>
    </source>
</evidence>
<evidence type="ECO:0000256" key="2">
    <source>
        <dbReference type="ARBA" id="ARBA00022630"/>
    </source>
</evidence>
<keyword evidence="6" id="KW-0503">Monooxygenase</keyword>
<accession>T1GSQ3</accession>
<dbReference type="InterPro" id="IPR036188">
    <property type="entry name" value="FAD/NAD-bd_sf"/>
</dbReference>
<keyword evidence="2" id="KW-0285">Flavoprotein</keyword>
<evidence type="ECO:0000256" key="4">
    <source>
        <dbReference type="ARBA" id="ARBA00022857"/>
    </source>
</evidence>
<evidence type="ECO:0000313" key="8">
    <source>
        <dbReference type="EnsemblMetazoa" id="MESCA006714-PA"/>
    </source>
</evidence>
<name>T1GSQ3_MEGSC</name>
<protein>
    <recommendedName>
        <fullName evidence="7">FAD-binding domain-containing protein</fullName>
    </recommendedName>
</protein>
<dbReference type="GO" id="GO:0005741">
    <property type="term" value="C:mitochondrial outer membrane"/>
    <property type="evidence" value="ECO:0007669"/>
    <property type="project" value="TreeGrafter"/>
</dbReference>